<dbReference type="Gene3D" id="1.10.760.10">
    <property type="entry name" value="Cytochrome c-like domain"/>
    <property type="match status" value="1"/>
</dbReference>
<evidence type="ECO:0000313" key="7">
    <source>
        <dbReference type="EMBL" id="SKD08876.1"/>
    </source>
</evidence>
<evidence type="ECO:0000256" key="4">
    <source>
        <dbReference type="PROSITE-ProRule" id="PRU00433"/>
    </source>
</evidence>
<evidence type="ECO:0000313" key="8">
    <source>
        <dbReference type="Proteomes" id="UP000190166"/>
    </source>
</evidence>
<evidence type="ECO:0000256" key="2">
    <source>
        <dbReference type="ARBA" id="ARBA00022723"/>
    </source>
</evidence>
<evidence type="ECO:0000256" key="1">
    <source>
        <dbReference type="ARBA" id="ARBA00022617"/>
    </source>
</evidence>
<reference evidence="7 8" key="1">
    <citation type="submission" date="2017-02" db="EMBL/GenBank/DDBJ databases">
        <authorList>
            <person name="Peterson S.W."/>
        </authorList>
    </citation>
    <scope>NUCLEOTIDE SEQUENCE [LARGE SCALE GENOMIC DNA]</scope>
    <source>
        <strain evidence="7 8">DSM 18108</strain>
    </source>
</reference>
<dbReference type="STRING" id="393003.SAMN05660461_4753"/>
<dbReference type="GO" id="GO:0046872">
    <property type="term" value="F:metal ion binding"/>
    <property type="evidence" value="ECO:0007669"/>
    <property type="project" value="UniProtKB-KW"/>
</dbReference>
<dbReference type="InterPro" id="IPR013427">
    <property type="entry name" value="Haem-bd_dom_put"/>
</dbReference>
<evidence type="ECO:0000259" key="6">
    <source>
        <dbReference type="PROSITE" id="PS51007"/>
    </source>
</evidence>
<keyword evidence="8" id="KW-1185">Reference proteome</keyword>
<dbReference type="InterPro" id="IPR036909">
    <property type="entry name" value="Cyt_c-like_dom_sf"/>
</dbReference>
<dbReference type="PANTHER" id="PTHR33546">
    <property type="entry name" value="LARGE, MULTIFUNCTIONAL SECRETED PROTEIN-RELATED"/>
    <property type="match status" value="1"/>
</dbReference>
<protein>
    <submittedName>
        <fullName evidence="7">Putative heme-binding domain-containing protein</fullName>
    </submittedName>
</protein>
<dbReference type="SUPFAM" id="SSF50952">
    <property type="entry name" value="Soluble quinoprotein glucose dehydrogenase"/>
    <property type="match status" value="1"/>
</dbReference>
<dbReference type="InterPro" id="IPR011041">
    <property type="entry name" value="Quinoprot_gluc/sorb_DH_b-prop"/>
</dbReference>
<feature type="chain" id="PRO_5012662461" evidence="5">
    <location>
        <begin position="27"/>
        <end position="897"/>
    </location>
</feature>
<sequence>MTTSRKRAFPLLLLVSTVLMTGVACNNGNDSTSEPKLTGNPKIDALKLPDNFKAERLYSPGDNNQGSWVSMTFDTKGRMIVSDQYGFLYRLQLPAVGEDSAKLKIEQLKIGNDTSTQKVSMGYAQGLLYAFNSLYVMVNHNSDDRFDKGSGLYRLQDTNGDDQFDKITLLKTLDGEGEHGPHSIVLSPDKKSIYVIAGNFTKIPEMNNYKVPPSWNIDNVLPFIKDPNGHDNTVNTHGGWIAHIDSTGTNWELISSGYRNPFDLTFNDAGDMFTYDSDMEWDFGTPWYRPTRICQVTSGSEYGWRPGTEKWSPAYPDNLPPLLNIGQGSPTNLIYGGNAKFPEKYRKSLFAFDWSFGIIYAISLQPDGASYRAGAEEFLSGSPLPLTDGVIGPDGALYFLTGGRRLESDLYRVYYKDNKEDNEPLAVTPPTEGANIRKQLEAYHGGAKEGAVDFAWPYLKNSDRFIRFAARIAIENQPVSQWQNKVLQEKDPETLIQGTIALARQGKEDVKKLLLPQLMTINYAQLSPSQQIDLLRAFELVFVRMGKPDAEQSAQIAAYLDPQYPASTNDLNRSLSKVLVYINAPNAVEKTMALLASAKDDTAAAKTAMKSADLIMRNPRYGLDIAGMLSKMPPLQQTWYATVLSQAKSGWTPELQEQYFHWFYDAFSYKGGHSFIGFINDARKNALANVPKKEFAHFNKISGDSLLNSGGNLAAGFAQPKGPGRNWNLEEALKVVDSATTKRDFEQGRAMFATALCSSCHGMRGEGGVAGPDLTQLGTRFSNKDILEAIIEPSKTISDQYEATVFSLKNGSTVVGRLVSQDKDKYVISQNPFATQDQRELLKKDVTGTKASKVSVMLPGLINRLNEDELRDLMAYLKSGGNKQDSIFLASKQMGRK</sequence>
<dbReference type="Proteomes" id="UP000190166">
    <property type="component" value="Unassembled WGS sequence"/>
</dbReference>
<feature type="domain" description="Cytochrome c" evidence="6">
    <location>
        <begin position="743"/>
        <end position="881"/>
    </location>
</feature>
<dbReference type="RefSeq" id="WP_079472032.1">
    <property type="nucleotide sequence ID" value="NZ_FUZZ01000004.1"/>
</dbReference>
<dbReference type="GO" id="GO:0020037">
    <property type="term" value="F:heme binding"/>
    <property type="evidence" value="ECO:0007669"/>
    <property type="project" value="InterPro"/>
</dbReference>
<dbReference type="Gene3D" id="2.120.10.30">
    <property type="entry name" value="TolB, C-terminal domain"/>
    <property type="match status" value="1"/>
</dbReference>
<evidence type="ECO:0000256" key="3">
    <source>
        <dbReference type="ARBA" id="ARBA00023004"/>
    </source>
</evidence>
<dbReference type="InterPro" id="IPR011042">
    <property type="entry name" value="6-blade_b-propeller_TolB-like"/>
</dbReference>
<accession>A0A1T5P898</accession>
<feature type="signal peptide" evidence="5">
    <location>
        <begin position="1"/>
        <end position="26"/>
    </location>
</feature>
<keyword evidence="2 4" id="KW-0479">Metal-binding</keyword>
<keyword evidence="1 4" id="KW-0349">Heme</keyword>
<name>A0A1T5P898_9BACT</name>
<dbReference type="InterPro" id="IPR009056">
    <property type="entry name" value="Cyt_c-like_dom"/>
</dbReference>
<organism evidence="7 8">
    <name type="scientific">Chitinophaga ginsengisegetis</name>
    <dbReference type="NCBI Taxonomy" id="393003"/>
    <lineage>
        <taxon>Bacteria</taxon>
        <taxon>Pseudomonadati</taxon>
        <taxon>Bacteroidota</taxon>
        <taxon>Chitinophagia</taxon>
        <taxon>Chitinophagales</taxon>
        <taxon>Chitinophagaceae</taxon>
        <taxon>Chitinophaga</taxon>
    </lineage>
</organism>
<dbReference type="PANTHER" id="PTHR33546:SF1">
    <property type="entry name" value="LARGE, MULTIFUNCTIONAL SECRETED PROTEIN"/>
    <property type="match status" value="1"/>
</dbReference>
<dbReference type="PROSITE" id="PS51257">
    <property type="entry name" value="PROKAR_LIPOPROTEIN"/>
    <property type="match status" value="1"/>
</dbReference>
<dbReference type="AlphaFoldDB" id="A0A1T5P898"/>
<evidence type="ECO:0000256" key="5">
    <source>
        <dbReference type="SAM" id="SignalP"/>
    </source>
</evidence>
<dbReference type="NCBIfam" id="TIGR02603">
    <property type="entry name" value="CxxCH_TIGR02603"/>
    <property type="match status" value="1"/>
</dbReference>
<gene>
    <name evidence="7" type="ORF">SAMN05660461_4753</name>
</gene>
<dbReference type="PROSITE" id="PS51007">
    <property type="entry name" value="CYTC"/>
    <property type="match status" value="1"/>
</dbReference>
<keyword evidence="5" id="KW-0732">Signal</keyword>
<keyword evidence="3 4" id="KW-0408">Iron</keyword>
<dbReference type="SUPFAM" id="SSF46626">
    <property type="entry name" value="Cytochrome c"/>
    <property type="match status" value="1"/>
</dbReference>
<dbReference type="Pfam" id="PF00034">
    <property type="entry name" value="Cytochrom_C"/>
    <property type="match status" value="1"/>
</dbReference>
<dbReference type="EMBL" id="FUZZ01000004">
    <property type="protein sequence ID" value="SKD08876.1"/>
    <property type="molecule type" value="Genomic_DNA"/>
</dbReference>
<proteinExistence type="predicted"/>
<dbReference type="GO" id="GO:0009055">
    <property type="term" value="F:electron transfer activity"/>
    <property type="evidence" value="ECO:0007669"/>
    <property type="project" value="InterPro"/>
</dbReference>